<name>A0AAW8R7R9_9ALTE</name>
<dbReference type="Proteomes" id="UP001249020">
    <property type="component" value="Unassembled WGS sequence"/>
</dbReference>
<dbReference type="AlphaFoldDB" id="A0AAW8R7R9"/>
<dbReference type="EMBL" id="JAVRIE010000007">
    <property type="protein sequence ID" value="MDT0583960.1"/>
    <property type="molecule type" value="Genomic_DNA"/>
</dbReference>
<evidence type="ECO:0000256" key="1">
    <source>
        <dbReference type="ARBA" id="ARBA00023122"/>
    </source>
</evidence>
<dbReference type="PANTHER" id="PTHR43080">
    <property type="entry name" value="CBS DOMAIN-CONTAINING PROTEIN CBSX3, MITOCHONDRIAL"/>
    <property type="match status" value="1"/>
</dbReference>
<evidence type="ECO:0000313" key="4">
    <source>
        <dbReference type="EMBL" id="MDT0583960.1"/>
    </source>
</evidence>
<dbReference type="PROSITE" id="PS51371">
    <property type="entry name" value="CBS"/>
    <property type="match status" value="2"/>
</dbReference>
<proteinExistence type="predicted"/>
<dbReference type="SMART" id="SM00116">
    <property type="entry name" value="CBS"/>
    <property type="match status" value="2"/>
</dbReference>
<feature type="domain" description="CBS" evidence="3">
    <location>
        <begin position="8"/>
        <end position="70"/>
    </location>
</feature>
<dbReference type="RefSeq" id="WP_311362733.1">
    <property type="nucleotide sequence ID" value="NZ_JAVRIE010000007.1"/>
</dbReference>
<protein>
    <submittedName>
        <fullName evidence="4">CBS domain-containing protein</fullName>
    </submittedName>
</protein>
<evidence type="ECO:0000259" key="3">
    <source>
        <dbReference type="PROSITE" id="PS51371"/>
    </source>
</evidence>
<dbReference type="InterPro" id="IPR051257">
    <property type="entry name" value="Diverse_CBS-Domain"/>
</dbReference>
<dbReference type="Gene3D" id="3.10.580.10">
    <property type="entry name" value="CBS-domain"/>
    <property type="match status" value="1"/>
</dbReference>
<sequence length="142" mass="15745">MLTVADIMTTKVVTLNQLNTMKNAHDLSKAKGIRHLPIVNNETQELMGVVTQKAMIARVISILTQYGIDALNEQEMKTLAIDIADTEFVSVYPEQDVQEVATFFLNNKHGCLPCIDANNKLVGIISSSDFVKLSIRLLEKQA</sequence>
<dbReference type="SUPFAM" id="SSF54631">
    <property type="entry name" value="CBS-domain pair"/>
    <property type="match status" value="1"/>
</dbReference>
<organism evidence="4 5">
    <name type="scientific">Brumicola blandensis</name>
    <dbReference type="NCBI Taxonomy" id="3075611"/>
    <lineage>
        <taxon>Bacteria</taxon>
        <taxon>Pseudomonadati</taxon>
        <taxon>Pseudomonadota</taxon>
        <taxon>Gammaproteobacteria</taxon>
        <taxon>Alteromonadales</taxon>
        <taxon>Alteromonadaceae</taxon>
        <taxon>Brumicola</taxon>
    </lineage>
</organism>
<reference evidence="4 5" key="1">
    <citation type="submission" date="2023-09" db="EMBL/GenBank/DDBJ databases">
        <authorList>
            <person name="Rey-Velasco X."/>
        </authorList>
    </citation>
    <scope>NUCLEOTIDE SEQUENCE [LARGE SCALE GENOMIC DNA]</scope>
    <source>
        <strain evidence="4 5">W409</strain>
    </source>
</reference>
<dbReference type="Pfam" id="PF00571">
    <property type="entry name" value="CBS"/>
    <property type="match status" value="2"/>
</dbReference>
<evidence type="ECO:0000313" key="5">
    <source>
        <dbReference type="Proteomes" id="UP001249020"/>
    </source>
</evidence>
<feature type="domain" description="CBS" evidence="3">
    <location>
        <begin position="84"/>
        <end position="140"/>
    </location>
</feature>
<keyword evidence="5" id="KW-1185">Reference proteome</keyword>
<accession>A0AAW8R7R9</accession>
<dbReference type="InterPro" id="IPR046342">
    <property type="entry name" value="CBS_dom_sf"/>
</dbReference>
<dbReference type="InterPro" id="IPR000644">
    <property type="entry name" value="CBS_dom"/>
</dbReference>
<comment type="caution">
    <text evidence="4">The sequence shown here is derived from an EMBL/GenBank/DDBJ whole genome shotgun (WGS) entry which is preliminary data.</text>
</comment>
<evidence type="ECO:0000256" key="2">
    <source>
        <dbReference type="PROSITE-ProRule" id="PRU00703"/>
    </source>
</evidence>
<dbReference type="PANTHER" id="PTHR43080:SF2">
    <property type="entry name" value="CBS DOMAIN-CONTAINING PROTEIN"/>
    <property type="match status" value="1"/>
</dbReference>
<keyword evidence="1 2" id="KW-0129">CBS domain</keyword>
<gene>
    <name evidence="4" type="ORF">RM544_15515</name>
</gene>